<gene>
    <name evidence="2" type="ORF">JGI4_01125</name>
</gene>
<organism evidence="2 3">
    <name type="scientific">Candidatus Kryptonium thompsonii</name>
    <dbReference type="NCBI Taxonomy" id="1633631"/>
    <lineage>
        <taxon>Bacteria</taxon>
        <taxon>Pseudomonadati</taxon>
        <taxon>Candidatus Kryptoniota</taxon>
        <taxon>Candidatus Kryptonium</taxon>
    </lineage>
</organism>
<evidence type="ECO:0000313" key="2">
    <source>
        <dbReference type="EMBL" id="CUU04844.1"/>
    </source>
</evidence>
<dbReference type="EMBL" id="FAOP01000004">
    <property type="protein sequence ID" value="CUU04844.1"/>
    <property type="molecule type" value="Genomic_DNA"/>
</dbReference>
<accession>A0A0S4N1A8</accession>
<feature type="region of interest" description="Disordered" evidence="1">
    <location>
        <begin position="185"/>
        <end position="208"/>
    </location>
</feature>
<dbReference type="Gene3D" id="2.60.40.10">
    <property type="entry name" value="Immunoglobulins"/>
    <property type="match status" value="1"/>
</dbReference>
<evidence type="ECO:0000256" key="1">
    <source>
        <dbReference type="SAM" id="MobiDB-lite"/>
    </source>
</evidence>
<feature type="compositionally biased region" description="Basic and acidic residues" evidence="1">
    <location>
        <begin position="189"/>
        <end position="204"/>
    </location>
</feature>
<feature type="non-terminal residue" evidence="2">
    <location>
        <position position="788"/>
    </location>
</feature>
<protein>
    <submittedName>
        <fullName evidence="2">Uncharacterized protein</fullName>
    </submittedName>
</protein>
<reference evidence="2 3" key="1">
    <citation type="submission" date="2015-11" db="EMBL/GenBank/DDBJ databases">
        <authorList>
            <person name="Zhang Y."/>
            <person name="Guo Z."/>
        </authorList>
    </citation>
    <scope>NUCLEOTIDE SEQUENCE [LARGE SCALE GENOMIC DNA]</scope>
    <source>
        <strain evidence="2">JGI-4</strain>
    </source>
</reference>
<proteinExistence type="predicted"/>
<evidence type="ECO:0000313" key="3">
    <source>
        <dbReference type="Proteomes" id="UP000182011"/>
    </source>
</evidence>
<dbReference type="AlphaFoldDB" id="A0A0S4N1A8"/>
<dbReference type="Proteomes" id="UP000182011">
    <property type="component" value="Unassembled WGS sequence"/>
</dbReference>
<dbReference type="InterPro" id="IPR013783">
    <property type="entry name" value="Ig-like_fold"/>
</dbReference>
<name>A0A0S4N1A8_9BACT</name>
<sequence length="788" mass="88360">MRFTLIIALVGLLLNLSISQEKLSDREKALKILREHFNKEREAQRKIEHELVKDYSLMLLQSYLKGGSGKREEVENSKAKDNFDLRKIKAYADRKSLIMNGNKITTIIYNYGAIGAGGNFNRRLNAIWNNLPHIFEFSPLVAASVVDTNNRRIHIVSDGLRYYSTISPDGTEFWTFNPLSGYADPNQDEIAHNPDKDRDGDGKPDSWPSSWYDPVLGRYVWPGYLSRDATQADLEAFYVMDDRDNKEHAYFPFPEDSSKRGLGVQVQVRALQWANPLAEDCIFFVYTITNVSPKTLDSVIFGMYGDADIGGGAPTSSEQTDDDAFFVPPHNVPNYPPVDNIPVYARSMVYIYDHDGKGEFGLKPGYFGYKFLESPGNPYDGIDNDGDGMIDESQQDGIDNDGDWNPLVDDVGVDGVPGTGDEGEGDGIPTRGKLLADGSLDPLSPGEPNFEFTDLDESDMIGLTSFNAYVWNPTETGRGTDEKMWRRLLPGNFSEIEQTVDLVCIYGSGFITLRPGDTRRFSIALLLGEDLNDLLLNAETVQRIYNANYRFYRPPERPKVRAVAGDRRVVLYWDTRAERSFDPLFGRNPLDANDPGYDFEGYVIYRSTDPSFKDVELITDGRGAKYLRVPLKDAYGRDARFDKVNGWRGYSVVPYPGRGIHYYLGDDVGLVHSYVDSVGVMNGVKYYYAVVSYDRGDSLGIPPSECTMKVVVDPISGEEELDENVVSVIPGDRAIGYVGPEVSRFVDGVRFKHTSGRGTGKVEVEVLNDLEVRDMGYWIWFEGSGDSL</sequence>